<dbReference type="OrthoDB" id="2140105at2759"/>
<dbReference type="AlphaFoldDB" id="A0A5C3LT49"/>
<evidence type="ECO:0000313" key="2">
    <source>
        <dbReference type="Proteomes" id="UP000308652"/>
    </source>
</evidence>
<sequence>MYPACRYSMCSELICHQEWWMSNCTSCRILLLVFPSLPSSPSFFFPDNFNSISPYLASLSSPNALYISSDAMAVYALEARNENVL</sequence>
<organism evidence="1 2">
    <name type="scientific">Crucibulum laeve</name>
    <dbReference type="NCBI Taxonomy" id="68775"/>
    <lineage>
        <taxon>Eukaryota</taxon>
        <taxon>Fungi</taxon>
        <taxon>Dikarya</taxon>
        <taxon>Basidiomycota</taxon>
        <taxon>Agaricomycotina</taxon>
        <taxon>Agaricomycetes</taxon>
        <taxon>Agaricomycetidae</taxon>
        <taxon>Agaricales</taxon>
        <taxon>Agaricineae</taxon>
        <taxon>Nidulariaceae</taxon>
        <taxon>Crucibulum</taxon>
    </lineage>
</organism>
<proteinExistence type="predicted"/>
<dbReference type="EMBL" id="ML213624">
    <property type="protein sequence ID" value="TFK35128.1"/>
    <property type="molecule type" value="Genomic_DNA"/>
</dbReference>
<evidence type="ECO:0000313" key="1">
    <source>
        <dbReference type="EMBL" id="TFK35128.1"/>
    </source>
</evidence>
<gene>
    <name evidence="1" type="ORF">BDQ12DRAFT_688549</name>
</gene>
<dbReference type="Proteomes" id="UP000308652">
    <property type="component" value="Unassembled WGS sequence"/>
</dbReference>
<name>A0A5C3LT49_9AGAR</name>
<reference evidence="1 2" key="1">
    <citation type="journal article" date="2019" name="Nat. Ecol. Evol.">
        <title>Megaphylogeny resolves global patterns of mushroom evolution.</title>
        <authorList>
            <person name="Varga T."/>
            <person name="Krizsan K."/>
            <person name="Foldi C."/>
            <person name="Dima B."/>
            <person name="Sanchez-Garcia M."/>
            <person name="Sanchez-Ramirez S."/>
            <person name="Szollosi G.J."/>
            <person name="Szarkandi J.G."/>
            <person name="Papp V."/>
            <person name="Albert L."/>
            <person name="Andreopoulos W."/>
            <person name="Angelini C."/>
            <person name="Antonin V."/>
            <person name="Barry K.W."/>
            <person name="Bougher N.L."/>
            <person name="Buchanan P."/>
            <person name="Buyck B."/>
            <person name="Bense V."/>
            <person name="Catcheside P."/>
            <person name="Chovatia M."/>
            <person name="Cooper J."/>
            <person name="Damon W."/>
            <person name="Desjardin D."/>
            <person name="Finy P."/>
            <person name="Geml J."/>
            <person name="Haridas S."/>
            <person name="Hughes K."/>
            <person name="Justo A."/>
            <person name="Karasinski D."/>
            <person name="Kautmanova I."/>
            <person name="Kiss B."/>
            <person name="Kocsube S."/>
            <person name="Kotiranta H."/>
            <person name="LaButti K.M."/>
            <person name="Lechner B.E."/>
            <person name="Liimatainen K."/>
            <person name="Lipzen A."/>
            <person name="Lukacs Z."/>
            <person name="Mihaltcheva S."/>
            <person name="Morgado L.N."/>
            <person name="Niskanen T."/>
            <person name="Noordeloos M.E."/>
            <person name="Ohm R.A."/>
            <person name="Ortiz-Santana B."/>
            <person name="Ovrebo C."/>
            <person name="Racz N."/>
            <person name="Riley R."/>
            <person name="Savchenko A."/>
            <person name="Shiryaev A."/>
            <person name="Soop K."/>
            <person name="Spirin V."/>
            <person name="Szebenyi C."/>
            <person name="Tomsovsky M."/>
            <person name="Tulloss R.E."/>
            <person name="Uehling J."/>
            <person name="Grigoriev I.V."/>
            <person name="Vagvolgyi C."/>
            <person name="Papp T."/>
            <person name="Martin F.M."/>
            <person name="Miettinen O."/>
            <person name="Hibbett D.S."/>
            <person name="Nagy L.G."/>
        </authorList>
    </citation>
    <scope>NUCLEOTIDE SEQUENCE [LARGE SCALE GENOMIC DNA]</scope>
    <source>
        <strain evidence="1 2">CBS 166.37</strain>
    </source>
</reference>
<keyword evidence="2" id="KW-1185">Reference proteome</keyword>
<protein>
    <submittedName>
        <fullName evidence="1">Uncharacterized protein</fullName>
    </submittedName>
</protein>
<accession>A0A5C3LT49</accession>